<dbReference type="RefSeq" id="WP_013029341.1">
    <property type="nucleotide sequence ID" value="NC_013959.1"/>
</dbReference>
<dbReference type="STRING" id="580332.Slit_1205"/>
<keyword evidence="2" id="KW-1185">Reference proteome</keyword>
<proteinExistence type="predicted"/>
<dbReference type="KEGG" id="slt:Slit_1205"/>
<dbReference type="NCBIfam" id="NF047389">
    <property type="entry name" value="ATPase_Sll1717"/>
    <property type="match status" value="1"/>
</dbReference>
<dbReference type="InterPro" id="IPR059206">
    <property type="entry name" value="Sll1717-like"/>
</dbReference>
<dbReference type="HOGENOM" id="CLU_545900_0_0_4"/>
<evidence type="ECO:0000313" key="2">
    <source>
        <dbReference type="Proteomes" id="UP000001625"/>
    </source>
</evidence>
<name>D5CR57_SIDLE</name>
<dbReference type="Gene3D" id="3.40.50.300">
    <property type="entry name" value="P-loop containing nucleotide triphosphate hydrolases"/>
    <property type="match status" value="1"/>
</dbReference>
<evidence type="ECO:0000313" key="1">
    <source>
        <dbReference type="EMBL" id="ADE11443.1"/>
    </source>
</evidence>
<dbReference type="EMBL" id="CP001965">
    <property type="protein sequence ID" value="ADE11443.1"/>
    <property type="molecule type" value="Genomic_DNA"/>
</dbReference>
<dbReference type="Proteomes" id="UP000001625">
    <property type="component" value="Chromosome"/>
</dbReference>
<sequence length="499" mass="56624">MSAFEEFYRNFGLVEYPFSIFSAEQEKERLKDIFVKPNVYAPLVEIFGKGATVILKGERGTGKTALTYELVKEKEKNSLVVVLDEYSDLEKGYTPNDLYRFILNGVAEKLLLWLAEHKYRTLTIPENDRFLLAYLLKFHITEISQSRLQERIRGMQQGAIRTLLSRGYDLLRYPLNFAANIAVIFATDAIKKTYPGLPDLDLPKHKDYFPQLAAAKLDDISQAKANFKVLKDVSSLVKRFGIGGLVIVIDKIDENQKLENDAEEIADFLSKIVLDNNLLLDSGATFVVCSWSIPLGYLAKEGARLSKMSTFEVAWDKPSLEKLLNRRLAVFSGEQLTNYRDLFAADVSEDEINDIFLIANKNPRDLIHLLDEIFLMAFKASPALSKISSMHIREGVREFVSKFNFFEYYPRNSKSRANSMDVYSYIAHLLKLGTHTFTKNELNEKAGVSGSSAPNYVTAMKNMGLVKELTTKKESAVVYEIRDPKVVYAISNGMEISRP</sequence>
<reference evidence="1 2" key="1">
    <citation type="submission" date="2010-03" db="EMBL/GenBank/DDBJ databases">
        <title>Complete sequence of Sideroxydans lithotrophicus ES-1.</title>
        <authorList>
            <consortium name="US DOE Joint Genome Institute"/>
            <person name="Lucas S."/>
            <person name="Copeland A."/>
            <person name="Lapidus A."/>
            <person name="Cheng J.-F."/>
            <person name="Bruce D."/>
            <person name="Goodwin L."/>
            <person name="Pitluck S."/>
            <person name="Munk A.C."/>
            <person name="Detter J.C."/>
            <person name="Han C."/>
            <person name="Tapia R."/>
            <person name="Larimer F."/>
            <person name="Land M."/>
            <person name="Hauser L."/>
            <person name="Kyrpides N."/>
            <person name="Ivanova N."/>
            <person name="Emerson D."/>
            <person name="Woyke T."/>
        </authorList>
    </citation>
    <scope>NUCLEOTIDE SEQUENCE [LARGE SCALE GENOMIC DNA]</scope>
    <source>
        <strain evidence="1 2">ES-1</strain>
    </source>
</reference>
<accession>D5CR57</accession>
<gene>
    <name evidence="1" type="ordered locus">Slit_1205</name>
</gene>
<dbReference type="InterPro" id="IPR027417">
    <property type="entry name" value="P-loop_NTPase"/>
</dbReference>
<dbReference type="AlphaFoldDB" id="D5CR57"/>
<organism evidence="1 2">
    <name type="scientific">Sideroxydans lithotrophicus (strain ES-1)</name>
    <dbReference type="NCBI Taxonomy" id="580332"/>
    <lineage>
        <taxon>Bacteria</taxon>
        <taxon>Pseudomonadati</taxon>
        <taxon>Pseudomonadota</taxon>
        <taxon>Betaproteobacteria</taxon>
        <taxon>Nitrosomonadales</taxon>
        <taxon>Gallionellaceae</taxon>
        <taxon>Sideroxydans</taxon>
    </lineage>
</organism>
<protein>
    <submittedName>
        <fullName evidence="1">Uncharacterized protein</fullName>
    </submittedName>
</protein>
<dbReference type="SUPFAM" id="SSF52540">
    <property type="entry name" value="P-loop containing nucleoside triphosphate hydrolases"/>
    <property type="match status" value="1"/>
</dbReference>
<dbReference type="OrthoDB" id="9179987at2"/>
<dbReference type="eggNOG" id="COG1373">
    <property type="taxonomic scope" value="Bacteria"/>
</dbReference>